<evidence type="ECO:0000259" key="1">
    <source>
        <dbReference type="Pfam" id="PF00903"/>
    </source>
</evidence>
<proteinExistence type="predicted"/>
<feature type="domain" description="Glyoxalase/fosfomycin resistance/dioxygenase" evidence="1">
    <location>
        <begin position="3"/>
        <end position="101"/>
    </location>
</feature>
<reference evidence="3" key="1">
    <citation type="submission" date="2018-06" db="EMBL/GenBank/DDBJ databases">
        <authorList>
            <person name="Helene L.C."/>
            <person name="Dall'Agnol R."/>
            <person name="Delamuta J.R."/>
            <person name="Hungria M."/>
        </authorList>
    </citation>
    <scope>NUCLEOTIDE SEQUENCE [LARGE SCALE GENOMIC DNA]</scope>
    <source>
        <strain evidence="3">CNPSo 3140</strain>
    </source>
</reference>
<name>A0A330GS46_9HYPH</name>
<protein>
    <recommendedName>
        <fullName evidence="1">Glyoxalase/fosfomycin resistance/dioxygenase domain-containing protein</fullName>
    </recommendedName>
</protein>
<dbReference type="Proteomes" id="UP000251956">
    <property type="component" value="Unassembled WGS sequence"/>
</dbReference>
<organism evidence="2 3">
    <name type="scientific">Mesorhizobium atlanticum</name>
    <dbReference type="NCBI Taxonomy" id="2233532"/>
    <lineage>
        <taxon>Bacteria</taxon>
        <taxon>Pseudomonadati</taxon>
        <taxon>Pseudomonadota</taxon>
        <taxon>Alphaproteobacteria</taxon>
        <taxon>Hyphomicrobiales</taxon>
        <taxon>Phyllobacteriaceae</taxon>
        <taxon>Mesorhizobium</taxon>
    </lineage>
</organism>
<dbReference type="InterPro" id="IPR029068">
    <property type="entry name" value="Glyas_Bleomycin-R_OHBP_Dase"/>
</dbReference>
<dbReference type="RefSeq" id="WP_112129207.1">
    <property type="nucleotide sequence ID" value="NZ_QMBQ01000006.1"/>
</dbReference>
<dbReference type="Gene3D" id="3.10.180.10">
    <property type="entry name" value="2,3-Dihydroxybiphenyl 1,2-Dioxygenase, domain 1"/>
    <property type="match status" value="1"/>
</dbReference>
<dbReference type="AlphaFoldDB" id="A0A330GS46"/>
<keyword evidence="3" id="KW-1185">Reference proteome</keyword>
<reference evidence="2 3" key="2">
    <citation type="submission" date="2018-07" db="EMBL/GenBank/DDBJ databases">
        <title>Diversity of Mesorhizobium strains in Brazil.</title>
        <authorList>
            <person name="Helene L.C.F."/>
            <person name="Dall'Agnol R."/>
            <person name="Delamuta J.R.M."/>
            <person name="Hungria M."/>
        </authorList>
    </citation>
    <scope>NUCLEOTIDE SEQUENCE [LARGE SCALE GENOMIC DNA]</scope>
    <source>
        <strain evidence="2 3">CNPSo 3140</strain>
    </source>
</reference>
<comment type="caution">
    <text evidence="2">The sequence shown here is derived from an EMBL/GenBank/DDBJ whole genome shotgun (WGS) entry which is preliminary data.</text>
</comment>
<dbReference type="SUPFAM" id="SSF54593">
    <property type="entry name" value="Glyoxalase/Bleomycin resistance protein/Dihydroxybiphenyl dioxygenase"/>
    <property type="match status" value="1"/>
</dbReference>
<dbReference type="OrthoDB" id="9812656at2"/>
<dbReference type="EMBL" id="QMBQ01000006">
    <property type="protein sequence ID" value="RAZ74263.1"/>
    <property type="molecule type" value="Genomic_DNA"/>
</dbReference>
<gene>
    <name evidence="2" type="ORF">DPM35_21195</name>
</gene>
<dbReference type="InterPro" id="IPR004360">
    <property type="entry name" value="Glyas_Fos-R_dOase_dom"/>
</dbReference>
<evidence type="ECO:0000313" key="2">
    <source>
        <dbReference type="EMBL" id="RAZ74263.1"/>
    </source>
</evidence>
<accession>A0A330GS46</accession>
<sequence>MISFVTLFARDIERTADVYRLLGFKFVQEQHGSGPRHLAAVNEGMVLEIYPGDDSVSPGTMLGIDVTDLEGIRARLLTAKVPVWRDIESTPGMRRIIVVDPERRQIFIRERARS</sequence>
<dbReference type="Pfam" id="PF00903">
    <property type="entry name" value="Glyoxalase"/>
    <property type="match status" value="1"/>
</dbReference>
<evidence type="ECO:0000313" key="3">
    <source>
        <dbReference type="Proteomes" id="UP000251956"/>
    </source>
</evidence>